<dbReference type="PANTHER" id="PTHR13271">
    <property type="entry name" value="UNCHARACTERIZED PUTATIVE METHYLTRANSFERASE"/>
    <property type="match status" value="1"/>
</dbReference>
<dbReference type="GO" id="GO:0016279">
    <property type="term" value="F:protein-lysine N-methyltransferase activity"/>
    <property type="evidence" value="ECO:0007669"/>
    <property type="project" value="TreeGrafter"/>
</dbReference>
<gene>
    <name evidence="6" type="ORF">OT_ostta03g04930</name>
</gene>
<keyword evidence="3" id="KW-0949">S-adenosyl-L-methionine</keyword>
<evidence type="ECO:0000313" key="7">
    <source>
        <dbReference type="Proteomes" id="UP000009170"/>
    </source>
</evidence>
<dbReference type="AlphaFoldDB" id="A0A090LZD9"/>
<evidence type="ECO:0000313" key="6">
    <source>
        <dbReference type="EMBL" id="CEF97301.1"/>
    </source>
</evidence>
<keyword evidence="2" id="KW-0808">Transferase</keyword>
<proteinExistence type="predicted"/>
<dbReference type="InterPro" id="IPR015353">
    <property type="entry name" value="Rubisco_LSMT_subst-bd"/>
</dbReference>
<dbReference type="OrthoDB" id="441812at2759"/>
<evidence type="ECO:0000256" key="4">
    <source>
        <dbReference type="SAM" id="SignalP"/>
    </source>
</evidence>
<dbReference type="RefSeq" id="XP_022838611.1">
    <property type="nucleotide sequence ID" value="XM_022984891.1"/>
</dbReference>
<protein>
    <submittedName>
        <fullName evidence="6">Rubisco LS methyltransferase, substrate-binding domain</fullName>
    </submittedName>
</protein>
<name>A0A090LZD9_OSTTA</name>
<dbReference type="GO" id="GO:0032259">
    <property type="term" value="P:methylation"/>
    <property type="evidence" value="ECO:0007669"/>
    <property type="project" value="UniProtKB-KW"/>
</dbReference>
<dbReference type="KEGG" id="ota:OT_ostta03g04930"/>
<dbReference type="PROSITE" id="PS50280">
    <property type="entry name" value="SET"/>
    <property type="match status" value="1"/>
</dbReference>
<organism evidence="6 7">
    <name type="scientific">Ostreococcus tauri</name>
    <name type="common">Marine green alga</name>
    <dbReference type="NCBI Taxonomy" id="70448"/>
    <lineage>
        <taxon>Eukaryota</taxon>
        <taxon>Viridiplantae</taxon>
        <taxon>Chlorophyta</taxon>
        <taxon>Mamiellophyceae</taxon>
        <taxon>Mamiellales</taxon>
        <taxon>Bathycoccaceae</taxon>
        <taxon>Ostreococcus</taxon>
    </lineage>
</organism>
<comment type="caution">
    <text evidence="6">The sequence shown here is derived from an EMBL/GenBank/DDBJ whole genome shotgun (WGS) entry which is preliminary data.</text>
</comment>
<dbReference type="InParanoid" id="A0A090LZD9"/>
<dbReference type="Gene3D" id="3.90.1420.10">
    <property type="entry name" value="Rubisco LSMT, substrate-binding domain"/>
    <property type="match status" value="1"/>
</dbReference>
<dbReference type="SUPFAM" id="SSF82199">
    <property type="entry name" value="SET domain"/>
    <property type="match status" value="1"/>
</dbReference>
<reference evidence="7" key="1">
    <citation type="journal article" date="2006" name="Proc. Natl. Acad. Sci. U.S.A.">
        <title>Genome analysis of the smallest free-living eukaryote Ostreococcus tauri unveils many unique features.</title>
        <authorList>
            <person name="Derelle E."/>
            <person name="Ferraz C."/>
            <person name="Rombauts S."/>
            <person name="Rouze P."/>
            <person name="Worden A.Z."/>
            <person name="Robbens S."/>
            <person name="Partensky F."/>
            <person name="Degroeve S."/>
            <person name="Echeynie S."/>
            <person name="Cooke R."/>
            <person name="Saeys Y."/>
            <person name="Wuyts J."/>
            <person name="Jabbari K."/>
            <person name="Bowler C."/>
            <person name="Panaud O."/>
            <person name="Piegu B."/>
            <person name="Ball S.G."/>
            <person name="Ral J.-P."/>
            <person name="Bouget F.-Y."/>
            <person name="Piganeau G."/>
            <person name="De Baets B."/>
            <person name="Picard A."/>
            <person name="Delseny M."/>
            <person name="Demaille J."/>
            <person name="Van de Peer Y."/>
            <person name="Moreau H."/>
        </authorList>
    </citation>
    <scope>NUCLEOTIDE SEQUENCE [LARGE SCALE GENOMIC DNA]</scope>
    <source>
        <strain evidence="7">OTTH 0595 / CCAP 157/2 / RCC745</strain>
    </source>
</reference>
<dbReference type="GeneID" id="9832783"/>
<evidence type="ECO:0000259" key="5">
    <source>
        <dbReference type="PROSITE" id="PS50280"/>
    </source>
</evidence>
<reference evidence="6 7" key="2">
    <citation type="journal article" date="2014" name="BMC Genomics">
        <title>An improved genome of the model marine alga Ostreococcus tauri unfolds by assessing Illumina de novo assemblies.</title>
        <authorList>
            <person name="Blanc-Mathieu R."/>
            <person name="Verhelst B."/>
            <person name="Derelle E."/>
            <person name="Rombauts S."/>
            <person name="Bouget F.Y."/>
            <person name="Carre I."/>
            <person name="Chateau A."/>
            <person name="Eyre-Walker A."/>
            <person name="Grimsley N."/>
            <person name="Moreau H."/>
            <person name="Piegu B."/>
            <person name="Rivals E."/>
            <person name="Schackwitz W."/>
            <person name="Van de Peer Y."/>
            <person name="Piganeau G."/>
        </authorList>
    </citation>
    <scope>NUCLEOTIDE SEQUENCE [LARGE SCALE GENOMIC DNA]</scope>
    <source>
        <strain evidence="7">OTTH 0595 / CCAP 157/2 / RCC745</strain>
    </source>
</reference>
<feature type="domain" description="SET" evidence="5">
    <location>
        <begin position="66"/>
        <end position="292"/>
    </location>
</feature>
<dbReference type="Proteomes" id="UP000009170">
    <property type="component" value="Unassembled WGS sequence"/>
</dbReference>
<evidence type="ECO:0000256" key="3">
    <source>
        <dbReference type="ARBA" id="ARBA00022691"/>
    </source>
</evidence>
<dbReference type="InterPro" id="IPR050600">
    <property type="entry name" value="SETD3_SETD6_MTase"/>
</dbReference>
<feature type="chain" id="PRO_5001859506" evidence="4">
    <location>
        <begin position="30"/>
        <end position="502"/>
    </location>
</feature>
<dbReference type="EMBL" id="CAID01000003">
    <property type="protein sequence ID" value="CEF97301.1"/>
    <property type="molecule type" value="Genomic_DNA"/>
</dbReference>
<dbReference type="Gene3D" id="3.90.1410.10">
    <property type="entry name" value="set domain protein methyltransferase, domain 1"/>
    <property type="match status" value="1"/>
</dbReference>
<sequence>MPRSRPRRLRARACACVALVSRAVVFARGASVTTGTFAFTSSEATRALERWTSASEGLGRAGEISSAIRVVATTEGAGRGVATTRDVTRGELLATVPLEKCVSTSSARADATLWRGLSARPGASLDGILAAHVLREAFGLGERSAFWPWLRLLPSETDAAVGWDEDELRELQGSNVVAFARAIKKSWREEYDALDFAGLGVDFPEAFGGEHAAHYTFEKFTWARFVVWSRAIDLKTDSTSAPVIRMLVPILDMANHAPSGKLLPRWDAKANAVKIYAGSAFKRNTELRFNYDTKPSQYFLLQYGFIPEANPAECVEVTMQLSQRDNLRERKEALLRRHGLDPTKRNFEWKVRGLDYDLLAAARIIAMDESELDDDTSVALSVSGASVSAKNDARTKAVLLKSLITSLDGYGTTLGEDNSYIARFNTSSDELPKKRKRFAVLLRMREKGILLASADALFKELPNEGEELVRRTCEEMFSKELDECMKRASGTPFASYAKKVDS</sequence>
<feature type="signal peptide" evidence="4">
    <location>
        <begin position="1"/>
        <end position="29"/>
    </location>
</feature>
<evidence type="ECO:0000256" key="2">
    <source>
        <dbReference type="ARBA" id="ARBA00022679"/>
    </source>
</evidence>
<dbReference type="CDD" id="cd10527">
    <property type="entry name" value="SET_LSMT"/>
    <property type="match status" value="1"/>
</dbReference>
<dbReference type="InterPro" id="IPR001214">
    <property type="entry name" value="SET_dom"/>
</dbReference>
<dbReference type="Pfam" id="PF09273">
    <property type="entry name" value="Rubis-subs-bind"/>
    <property type="match status" value="1"/>
</dbReference>
<keyword evidence="4" id="KW-0732">Signal</keyword>
<accession>A0A090LZD9</accession>
<dbReference type="InterPro" id="IPR046341">
    <property type="entry name" value="SET_dom_sf"/>
</dbReference>
<keyword evidence="7" id="KW-1185">Reference proteome</keyword>
<dbReference type="SUPFAM" id="SSF81822">
    <property type="entry name" value="RuBisCo LSMT C-terminal, substrate-binding domain"/>
    <property type="match status" value="1"/>
</dbReference>
<keyword evidence="1 6" id="KW-0489">Methyltransferase</keyword>
<dbReference type="InterPro" id="IPR036464">
    <property type="entry name" value="Rubisco_LSMT_subst-bd_sf"/>
</dbReference>
<evidence type="ECO:0000256" key="1">
    <source>
        <dbReference type="ARBA" id="ARBA00022603"/>
    </source>
</evidence>